<evidence type="ECO:0000256" key="1">
    <source>
        <dbReference type="ARBA" id="ARBA00001917"/>
    </source>
</evidence>
<evidence type="ECO:0000256" key="7">
    <source>
        <dbReference type="ARBA" id="ARBA00022982"/>
    </source>
</evidence>
<dbReference type="InterPro" id="IPR029039">
    <property type="entry name" value="Flavoprotein-like_sf"/>
</dbReference>
<comment type="similarity">
    <text evidence="3">Belongs to the flavodoxin family.</text>
</comment>
<dbReference type="InterPro" id="IPR050619">
    <property type="entry name" value="Flavodoxin"/>
</dbReference>
<feature type="domain" description="Flavodoxin-like" evidence="8">
    <location>
        <begin position="4"/>
        <end position="146"/>
    </location>
</feature>
<comment type="function">
    <text evidence="2">Low-potential electron donor to a number of redox enzymes.</text>
</comment>
<evidence type="ECO:0000256" key="4">
    <source>
        <dbReference type="ARBA" id="ARBA00022448"/>
    </source>
</evidence>
<comment type="cofactor">
    <cofactor evidence="1">
        <name>FMN</name>
        <dbReference type="ChEBI" id="CHEBI:58210"/>
    </cofactor>
</comment>
<protein>
    <submittedName>
        <fullName evidence="9">Flavodoxin</fullName>
    </submittedName>
</protein>
<dbReference type="PANTHER" id="PTHR42809:SF1">
    <property type="entry name" value="FLAVODOXIN 1"/>
    <property type="match status" value="1"/>
</dbReference>
<keyword evidence="7" id="KW-0249">Electron transport</keyword>
<keyword evidence="6" id="KW-0288">FMN</keyword>
<dbReference type="RefSeq" id="WP_188383425.1">
    <property type="nucleotide sequence ID" value="NZ_BMEY01000003.1"/>
</dbReference>
<dbReference type="Proteomes" id="UP000613512">
    <property type="component" value="Unassembled WGS sequence"/>
</dbReference>
<accession>A0A916W584</accession>
<dbReference type="GO" id="GO:0016651">
    <property type="term" value="F:oxidoreductase activity, acting on NAD(P)H"/>
    <property type="evidence" value="ECO:0007669"/>
    <property type="project" value="UniProtKB-ARBA"/>
</dbReference>
<evidence type="ECO:0000256" key="2">
    <source>
        <dbReference type="ARBA" id="ARBA00003297"/>
    </source>
</evidence>
<comment type="caution">
    <text evidence="9">The sequence shown here is derived from an EMBL/GenBank/DDBJ whole genome shotgun (WGS) entry which is preliminary data.</text>
</comment>
<keyword evidence="5" id="KW-0285">Flavoprotein</keyword>
<dbReference type="AlphaFoldDB" id="A0A916W584"/>
<gene>
    <name evidence="9" type="ORF">GCM10008025_08230</name>
</gene>
<dbReference type="Gene3D" id="3.40.50.360">
    <property type="match status" value="1"/>
</dbReference>
<dbReference type="InterPro" id="IPR008254">
    <property type="entry name" value="Flavodoxin/NO_synth"/>
</dbReference>
<evidence type="ECO:0000256" key="5">
    <source>
        <dbReference type="ARBA" id="ARBA00022630"/>
    </source>
</evidence>
<proteinExistence type="inferred from homology"/>
<dbReference type="EMBL" id="BMEY01000003">
    <property type="protein sequence ID" value="GGA66714.1"/>
    <property type="molecule type" value="Genomic_DNA"/>
</dbReference>
<dbReference type="GO" id="GO:0010181">
    <property type="term" value="F:FMN binding"/>
    <property type="evidence" value="ECO:0007669"/>
    <property type="project" value="InterPro"/>
</dbReference>
<evidence type="ECO:0000259" key="8">
    <source>
        <dbReference type="PROSITE" id="PS50902"/>
    </source>
</evidence>
<organism evidence="9 10">
    <name type="scientific">Ornithinibacillus halotolerans</name>
    <dbReference type="NCBI Taxonomy" id="1274357"/>
    <lineage>
        <taxon>Bacteria</taxon>
        <taxon>Bacillati</taxon>
        <taxon>Bacillota</taxon>
        <taxon>Bacilli</taxon>
        <taxon>Bacillales</taxon>
        <taxon>Bacillaceae</taxon>
        <taxon>Ornithinibacillus</taxon>
    </lineage>
</organism>
<keyword evidence="10" id="KW-1185">Reference proteome</keyword>
<reference evidence="9" key="1">
    <citation type="journal article" date="2014" name="Int. J. Syst. Evol. Microbiol.">
        <title>Complete genome sequence of Corynebacterium casei LMG S-19264T (=DSM 44701T), isolated from a smear-ripened cheese.</title>
        <authorList>
            <consortium name="US DOE Joint Genome Institute (JGI-PGF)"/>
            <person name="Walter F."/>
            <person name="Albersmeier A."/>
            <person name="Kalinowski J."/>
            <person name="Ruckert C."/>
        </authorList>
    </citation>
    <scope>NUCLEOTIDE SEQUENCE</scope>
    <source>
        <strain evidence="9">CGMCC 1.12408</strain>
    </source>
</reference>
<evidence type="ECO:0000256" key="3">
    <source>
        <dbReference type="ARBA" id="ARBA00005267"/>
    </source>
</evidence>
<name>A0A916W584_9BACI</name>
<keyword evidence="4" id="KW-0813">Transport</keyword>
<reference evidence="9" key="2">
    <citation type="submission" date="2020-09" db="EMBL/GenBank/DDBJ databases">
        <authorList>
            <person name="Sun Q."/>
            <person name="Zhou Y."/>
        </authorList>
    </citation>
    <scope>NUCLEOTIDE SEQUENCE</scope>
    <source>
        <strain evidence="9">CGMCC 1.12408</strain>
    </source>
</reference>
<dbReference type="PANTHER" id="PTHR42809">
    <property type="entry name" value="FLAVODOXIN 2"/>
    <property type="match status" value="1"/>
</dbReference>
<evidence type="ECO:0000313" key="9">
    <source>
        <dbReference type="EMBL" id="GGA66714.1"/>
    </source>
</evidence>
<dbReference type="SUPFAM" id="SSF52218">
    <property type="entry name" value="Flavoproteins"/>
    <property type="match status" value="1"/>
</dbReference>
<dbReference type="Pfam" id="PF00258">
    <property type="entry name" value="Flavodoxin_1"/>
    <property type="match status" value="1"/>
</dbReference>
<evidence type="ECO:0000313" key="10">
    <source>
        <dbReference type="Proteomes" id="UP000613512"/>
    </source>
</evidence>
<evidence type="ECO:0000256" key="6">
    <source>
        <dbReference type="ARBA" id="ARBA00022643"/>
    </source>
</evidence>
<sequence>MSNFLVLYASASGNTEIMAEVMATYLKKLQHQVTMKNFDFDQITIEELNDYDATLIGVYTYDFGEIPFEVEFFYDELDMSDISGSICGVFGAGDSAYGDTFGMAVDLMYEKLEECGAQLHPTRLKVDLTPEKEDIENCEVLAEGIAQLVEEKAVKALR</sequence>
<dbReference type="PROSITE" id="PS50902">
    <property type="entry name" value="FLAVODOXIN_LIKE"/>
    <property type="match status" value="1"/>
</dbReference>